<name>A0ABR9RQV2_9ACTN</name>
<dbReference type="SUPFAM" id="SSF50129">
    <property type="entry name" value="GroES-like"/>
    <property type="match status" value="1"/>
</dbReference>
<feature type="domain" description="Enoyl reductase (ER)" evidence="3">
    <location>
        <begin position="13"/>
        <end position="321"/>
    </location>
</feature>
<dbReference type="SUPFAM" id="SSF51735">
    <property type="entry name" value="NAD(P)-binding Rossmann-fold domains"/>
    <property type="match status" value="1"/>
</dbReference>
<dbReference type="RefSeq" id="WP_193637263.1">
    <property type="nucleotide sequence ID" value="NZ_JADCSA010000003.1"/>
</dbReference>
<keyword evidence="1" id="KW-0521">NADP</keyword>
<dbReference type="Gene3D" id="3.90.180.10">
    <property type="entry name" value="Medium-chain alcohol dehydrogenases, catalytic domain"/>
    <property type="match status" value="1"/>
</dbReference>
<comment type="caution">
    <text evidence="4">The sequence shown here is derived from an EMBL/GenBank/DDBJ whole genome shotgun (WGS) entry which is preliminary data.</text>
</comment>
<evidence type="ECO:0000313" key="4">
    <source>
        <dbReference type="EMBL" id="MBE7323959.1"/>
    </source>
</evidence>
<protein>
    <submittedName>
        <fullName evidence="4">Zinc-binding dehydrogenase</fullName>
    </submittedName>
</protein>
<evidence type="ECO:0000256" key="2">
    <source>
        <dbReference type="ARBA" id="ARBA00023002"/>
    </source>
</evidence>
<dbReference type="Pfam" id="PF08240">
    <property type="entry name" value="ADH_N"/>
    <property type="match status" value="1"/>
</dbReference>
<dbReference type="Pfam" id="PF00107">
    <property type="entry name" value="ADH_zinc_N"/>
    <property type="match status" value="1"/>
</dbReference>
<dbReference type="PANTHER" id="PTHR48106:SF2">
    <property type="entry name" value="ZN2+-BINDING DEHYDROGENASE"/>
    <property type="match status" value="1"/>
</dbReference>
<dbReference type="EMBL" id="JADCSA010000003">
    <property type="protein sequence ID" value="MBE7323959.1"/>
    <property type="molecule type" value="Genomic_DNA"/>
</dbReference>
<dbReference type="Gene3D" id="3.40.50.720">
    <property type="entry name" value="NAD(P)-binding Rossmann-like Domain"/>
    <property type="match status" value="1"/>
</dbReference>
<dbReference type="SMART" id="SM00829">
    <property type="entry name" value="PKS_ER"/>
    <property type="match status" value="1"/>
</dbReference>
<keyword evidence="5" id="KW-1185">Reference proteome</keyword>
<evidence type="ECO:0000256" key="1">
    <source>
        <dbReference type="ARBA" id="ARBA00022857"/>
    </source>
</evidence>
<accession>A0ABR9RQV2</accession>
<gene>
    <name evidence="4" type="ORF">IEQ44_04755</name>
</gene>
<dbReference type="CDD" id="cd08292">
    <property type="entry name" value="ETR_like_2"/>
    <property type="match status" value="1"/>
</dbReference>
<sequence>MRALVHSTFGDPGKVLAVEEVPLPEPKAGHVRIRTLLAAIHNHDLMTVAGLYGYKPELPARAGTEAVGVVDALGEGVTHLEVGQRVATGAAFGTWAEYFTASAAGVVPVPDEMPDEVAAQIYSMPFSALTLLDSLGLGEGDWMVQNTANGAVGRYVAQLAAARGINVVGLVRRAEAVEELAGQGIGNVVSTDSDDWRKQVKSVTGGAPIKAGVDSIGGAAAGQVLSLVAEDGLLVVFGAMASNTLELNVGDVLFKQVTVKGFWGSKVKLTGDERRAAFEELMTRIADGTLKLTVDSVHPLEEMAAAAEASARPGRLGKVLLKP</sequence>
<dbReference type="InterPro" id="IPR013149">
    <property type="entry name" value="ADH-like_C"/>
</dbReference>
<evidence type="ECO:0000313" key="5">
    <source>
        <dbReference type="Proteomes" id="UP000756387"/>
    </source>
</evidence>
<dbReference type="InterPro" id="IPR020843">
    <property type="entry name" value="ER"/>
</dbReference>
<evidence type="ECO:0000259" key="3">
    <source>
        <dbReference type="SMART" id="SM00829"/>
    </source>
</evidence>
<dbReference type="InterPro" id="IPR013154">
    <property type="entry name" value="ADH-like_N"/>
</dbReference>
<dbReference type="InterPro" id="IPR036291">
    <property type="entry name" value="NAD(P)-bd_dom_sf"/>
</dbReference>
<dbReference type="Proteomes" id="UP000756387">
    <property type="component" value="Unassembled WGS sequence"/>
</dbReference>
<proteinExistence type="predicted"/>
<dbReference type="PANTHER" id="PTHR48106">
    <property type="entry name" value="QUINONE OXIDOREDUCTASE PIG3-RELATED"/>
    <property type="match status" value="1"/>
</dbReference>
<keyword evidence="2" id="KW-0560">Oxidoreductase</keyword>
<dbReference type="InterPro" id="IPR011032">
    <property type="entry name" value="GroES-like_sf"/>
</dbReference>
<reference evidence="4 5" key="1">
    <citation type="submission" date="2020-10" db="EMBL/GenBank/DDBJ databases">
        <title>Nocardioides sp. isolated from sludge.</title>
        <authorList>
            <person name="Zhang X."/>
        </authorList>
    </citation>
    <scope>NUCLEOTIDE SEQUENCE [LARGE SCALE GENOMIC DNA]</scope>
    <source>
        <strain evidence="4 5">Y6</strain>
    </source>
</reference>
<organism evidence="4 5">
    <name type="scientific">Nocardioides malaquae</name>
    <dbReference type="NCBI Taxonomy" id="2773426"/>
    <lineage>
        <taxon>Bacteria</taxon>
        <taxon>Bacillati</taxon>
        <taxon>Actinomycetota</taxon>
        <taxon>Actinomycetes</taxon>
        <taxon>Propionibacteriales</taxon>
        <taxon>Nocardioidaceae</taxon>
        <taxon>Nocardioides</taxon>
    </lineage>
</organism>